<reference evidence="2 3" key="1">
    <citation type="submission" date="2015-11" db="EMBL/GenBank/DDBJ databases">
        <title>Genomic analysis of 38 Legionella species identifies large and diverse effector repertoires.</title>
        <authorList>
            <person name="Burstein D."/>
            <person name="Amaro F."/>
            <person name="Zusman T."/>
            <person name="Lifshitz Z."/>
            <person name="Cohen O."/>
            <person name="Gilbert J.A."/>
            <person name="Pupko T."/>
            <person name="Shuman H.A."/>
            <person name="Segal G."/>
        </authorList>
    </citation>
    <scope>NUCLEOTIDE SEQUENCE [LARGE SCALE GENOMIC DNA]</scope>
    <source>
        <strain evidence="2 3">IMVS3376</strain>
    </source>
</reference>
<feature type="domain" description="HNH nuclease" evidence="1">
    <location>
        <begin position="177"/>
        <end position="235"/>
    </location>
</feature>
<keyword evidence="2" id="KW-0540">Nuclease</keyword>
<keyword evidence="2" id="KW-0255">Endonuclease</keyword>
<dbReference type="STRING" id="947033.Lste_2920"/>
<dbReference type="EMBL" id="LNYY01000021">
    <property type="protein sequence ID" value="KTD66714.1"/>
    <property type="molecule type" value="Genomic_DNA"/>
</dbReference>
<dbReference type="GO" id="GO:0003676">
    <property type="term" value="F:nucleic acid binding"/>
    <property type="evidence" value="ECO:0007669"/>
    <property type="project" value="InterPro"/>
</dbReference>
<sequence length="252" mass="29611">MLDRSLDFHDFKYRWVFEIANLVRETITNGSHCVIDLASDIEKQVSKPHKNTILHDFIDYVISDYYAWVHFHYSIYDGYSLAEFEDAMETSEVVQLFNDYQINFLTLEEYLKQTKNDAFDYNTEYLRTVLEEQLTPTLVIEVFNLLFDDRLLMKEFNLSIANDMGERTKRYARWPKWLERALFCREKGRCAICTRDITPLLNTVNKPAIDHIVPIALNGVNDPTNLQMLCPGCNSNKSGHKIITSNLKPLYW</sequence>
<protein>
    <submittedName>
        <fullName evidence="2">HNH endonuclease</fullName>
    </submittedName>
</protein>
<dbReference type="InterPro" id="IPR003615">
    <property type="entry name" value="HNH_nuc"/>
</dbReference>
<dbReference type="OrthoDB" id="9802901at2"/>
<organism evidence="2 3">
    <name type="scientific">Legionella steelei</name>
    <dbReference type="NCBI Taxonomy" id="947033"/>
    <lineage>
        <taxon>Bacteria</taxon>
        <taxon>Pseudomonadati</taxon>
        <taxon>Pseudomonadota</taxon>
        <taxon>Gammaproteobacteria</taxon>
        <taxon>Legionellales</taxon>
        <taxon>Legionellaceae</taxon>
        <taxon>Legionella</taxon>
    </lineage>
</organism>
<name>A0A0W0ZCN2_9GAMM</name>
<gene>
    <name evidence="2" type="ORF">Lste_2920</name>
</gene>
<keyword evidence="3" id="KW-1185">Reference proteome</keyword>
<dbReference type="Gene3D" id="1.10.30.50">
    <property type="match status" value="1"/>
</dbReference>
<dbReference type="Pfam" id="PF01844">
    <property type="entry name" value="HNH"/>
    <property type="match status" value="1"/>
</dbReference>
<dbReference type="Proteomes" id="UP000054926">
    <property type="component" value="Unassembled WGS sequence"/>
</dbReference>
<keyword evidence="2" id="KW-0378">Hydrolase</keyword>
<proteinExistence type="predicted"/>
<dbReference type="CDD" id="cd00085">
    <property type="entry name" value="HNHc"/>
    <property type="match status" value="1"/>
</dbReference>
<dbReference type="InterPro" id="IPR002711">
    <property type="entry name" value="HNH"/>
</dbReference>
<dbReference type="PATRIC" id="fig|947033.5.peg.3094"/>
<accession>A0A0W0ZCN2</accession>
<evidence type="ECO:0000313" key="2">
    <source>
        <dbReference type="EMBL" id="KTD66714.1"/>
    </source>
</evidence>
<dbReference type="RefSeq" id="WP_058511776.1">
    <property type="nucleotide sequence ID" value="NZ_LNYY01000021.1"/>
</dbReference>
<dbReference type="SMART" id="SM00507">
    <property type="entry name" value="HNHc"/>
    <property type="match status" value="1"/>
</dbReference>
<comment type="caution">
    <text evidence="2">The sequence shown here is derived from an EMBL/GenBank/DDBJ whole genome shotgun (WGS) entry which is preliminary data.</text>
</comment>
<dbReference type="GO" id="GO:0008270">
    <property type="term" value="F:zinc ion binding"/>
    <property type="evidence" value="ECO:0007669"/>
    <property type="project" value="InterPro"/>
</dbReference>
<dbReference type="GO" id="GO:0004519">
    <property type="term" value="F:endonuclease activity"/>
    <property type="evidence" value="ECO:0007669"/>
    <property type="project" value="UniProtKB-KW"/>
</dbReference>
<dbReference type="AlphaFoldDB" id="A0A0W0ZCN2"/>
<evidence type="ECO:0000259" key="1">
    <source>
        <dbReference type="SMART" id="SM00507"/>
    </source>
</evidence>
<evidence type="ECO:0000313" key="3">
    <source>
        <dbReference type="Proteomes" id="UP000054926"/>
    </source>
</evidence>